<protein>
    <submittedName>
        <fullName evidence="2">Uncharacterized protein</fullName>
    </submittedName>
</protein>
<evidence type="ECO:0000256" key="1">
    <source>
        <dbReference type="SAM" id="Coils"/>
    </source>
</evidence>
<evidence type="ECO:0000313" key="2">
    <source>
        <dbReference type="EMBL" id="RPA77451.1"/>
    </source>
</evidence>
<name>A0A3N4HZS5_ASCIM</name>
<gene>
    <name evidence="2" type="ORF">BJ508DRAFT_330172</name>
</gene>
<dbReference type="EMBL" id="ML119726">
    <property type="protein sequence ID" value="RPA77451.1"/>
    <property type="molecule type" value="Genomic_DNA"/>
</dbReference>
<evidence type="ECO:0000313" key="3">
    <source>
        <dbReference type="Proteomes" id="UP000275078"/>
    </source>
</evidence>
<keyword evidence="1" id="KW-0175">Coiled coil</keyword>
<dbReference type="AlphaFoldDB" id="A0A3N4HZS5"/>
<dbReference type="Proteomes" id="UP000275078">
    <property type="component" value="Unassembled WGS sequence"/>
</dbReference>
<accession>A0A3N4HZS5</accession>
<proteinExistence type="predicted"/>
<organism evidence="2 3">
    <name type="scientific">Ascobolus immersus RN42</name>
    <dbReference type="NCBI Taxonomy" id="1160509"/>
    <lineage>
        <taxon>Eukaryota</taxon>
        <taxon>Fungi</taxon>
        <taxon>Dikarya</taxon>
        <taxon>Ascomycota</taxon>
        <taxon>Pezizomycotina</taxon>
        <taxon>Pezizomycetes</taxon>
        <taxon>Pezizales</taxon>
        <taxon>Ascobolaceae</taxon>
        <taxon>Ascobolus</taxon>
    </lineage>
</organism>
<keyword evidence="3" id="KW-1185">Reference proteome</keyword>
<feature type="coiled-coil region" evidence="1">
    <location>
        <begin position="120"/>
        <end position="182"/>
    </location>
</feature>
<sequence length="238" mass="26273">MAGLFKNVQIATSNIITAAMKPSAAVLATETTTPSIQENAEASLISFTEQIATVKETLETAQKLLEEVTKQGLSTRSNDDADSIEAGVEAGDALLKNVKPYNSQAESLSKRLKVCGEELNKTTSDAHSALERANKKLQAEWAASAQRIEKLKVERCELQRKIEALGEEVAKTERERKDMEMTMQQNYQKEVASIIKAFESALTEAKFEGIAKVSEQLLKSVKADYEHNKRMASTYGRK</sequence>
<reference evidence="2 3" key="1">
    <citation type="journal article" date="2018" name="Nat. Ecol. Evol.">
        <title>Pezizomycetes genomes reveal the molecular basis of ectomycorrhizal truffle lifestyle.</title>
        <authorList>
            <person name="Murat C."/>
            <person name="Payen T."/>
            <person name="Noel B."/>
            <person name="Kuo A."/>
            <person name="Morin E."/>
            <person name="Chen J."/>
            <person name="Kohler A."/>
            <person name="Krizsan K."/>
            <person name="Balestrini R."/>
            <person name="Da Silva C."/>
            <person name="Montanini B."/>
            <person name="Hainaut M."/>
            <person name="Levati E."/>
            <person name="Barry K.W."/>
            <person name="Belfiori B."/>
            <person name="Cichocki N."/>
            <person name="Clum A."/>
            <person name="Dockter R.B."/>
            <person name="Fauchery L."/>
            <person name="Guy J."/>
            <person name="Iotti M."/>
            <person name="Le Tacon F."/>
            <person name="Lindquist E.A."/>
            <person name="Lipzen A."/>
            <person name="Malagnac F."/>
            <person name="Mello A."/>
            <person name="Molinier V."/>
            <person name="Miyauchi S."/>
            <person name="Poulain J."/>
            <person name="Riccioni C."/>
            <person name="Rubini A."/>
            <person name="Sitrit Y."/>
            <person name="Splivallo R."/>
            <person name="Traeger S."/>
            <person name="Wang M."/>
            <person name="Zifcakova L."/>
            <person name="Wipf D."/>
            <person name="Zambonelli A."/>
            <person name="Paolocci F."/>
            <person name="Nowrousian M."/>
            <person name="Ottonello S."/>
            <person name="Baldrian P."/>
            <person name="Spatafora J.W."/>
            <person name="Henrissat B."/>
            <person name="Nagy L.G."/>
            <person name="Aury J.M."/>
            <person name="Wincker P."/>
            <person name="Grigoriev I.V."/>
            <person name="Bonfante P."/>
            <person name="Martin F.M."/>
        </authorList>
    </citation>
    <scope>NUCLEOTIDE SEQUENCE [LARGE SCALE GENOMIC DNA]</scope>
    <source>
        <strain evidence="2 3">RN42</strain>
    </source>
</reference>